<feature type="domain" description="RING-type" evidence="6">
    <location>
        <begin position="402"/>
        <end position="441"/>
    </location>
</feature>
<keyword evidence="4" id="KW-0862">Zinc</keyword>
<dbReference type="Pfam" id="PF12796">
    <property type="entry name" value="Ank_2"/>
    <property type="match status" value="2"/>
</dbReference>
<dbReference type="EMBL" id="CAWUPB010000851">
    <property type="protein sequence ID" value="CAK7327264.1"/>
    <property type="molecule type" value="Genomic_DNA"/>
</dbReference>
<proteinExistence type="predicted"/>
<dbReference type="AlphaFoldDB" id="A0AAV1R4A8"/>
<name>A0AAV1R4A8_9ROSI</name>
<accession>A0AAV1R4A8</accession>
<evidence type="ECO:0000313" key="8">
    <source>
        <dbReference type="Proteomes" id="UP001314170"/>
    </source>
</evidence>
<dbReference type="Proteomes" id="UP001314170">
    <property type="component" value="Unassembled WGS sequence"/>
</dbReference>
<comment type="caution">
    <text evidence="7">The sequence shown here is derived from an EMBL/GenBank/DDBJ whole genome shotgun (WGS) entry which is preliminary data.</text>
</comment>
<organism evidence="7 8">
    <name type="scientific">Dovyalis caffra</name>
    <dbReference type="NCBI Taxonomy" id="77055"/>
    <lineage>
        <taxon>Eukaryota</taxon>
        <taxon>Viridiplantae</taxon>
        <taxon>Streptophyta</taxon>
        <taxon>Embryophyta</taxon>
        <taxon>Tracheophyta</taxon>
        <taxon>Spermatophyta</taxon>
        <taxon>Magnoliopsida</taxon>
        <taxon>eudicotyledons</taxon>
        <taxon>Gunneridae</taxon>
        <taxon>Pentapetalae</taxon>
        <taxon>rosids</taxon>
        <taxon>fabids</taxon>
        <taxon>Malpighiales</taxon>
        <taxon>Salicaceae</taxon>
        <taxon>Flacourtieae</taxon>
        <taxon>Dovyalis</taxon>
    </lineage>
</organism>
<feature type="compositionally biased region" description="Low complexity" evidence="5">
    <location>
        <begin position="284"/>
        <end position="301"/>
    </location>
</feature>
<dbReference type="InterPro" id="IPR013083">
    <property type="entry name" value="Znf_RING/FYVE/PHD"/>
</dbReference>
<dbReference type="Gene3D" id="1.25.40.20">
    <property type="entry name" value="Ankyrin repeat-containing domain"/>
    <property type="match status" value="1"/>
</dbReference>
<keyword evidence="4" id="KW-0863">Zinc-finger</keyword>
<keyword evidence="2 3" id="KW-0040">ANK repeat</keyword>
<reference evidence="7 8" key="1">
    <citation type="submission" date="2024-01" db="EMBL/GenBank/DDBJ databases">
        <authorList>
            <person name="Waweru B."/>
        </authorList>
    </citation>
    <scope>NUCLEOTIDE SEQUENCE [LARGE SCALE GENOMIC DNA]</scope>
</reference>
<dbReference type="Pfam" id="PF13920">
    <property type="entry name" value="zf-C3HC4_3"/>
    <property type="match status" value="1"/>
</dbReference>
<gene>
    <name evidence="7" type="ORF">DCAF_LOCUS4971</name>
</gene>
<feature type="repeat" description="ANK" evidence="3">
    <location>
        <begin position="75"/>
        <end position="107"/>
    </location>
</feature>
<dbReference type="SMART" id="SM00184">
    <property type="entry name" value="RING"/>
    <property type="match status" value="1"/>
</dbReference>
<feature type="region of interest" description="Disordered" evidence="5">
    <location>
        <begin position="281"/>
        <end position="313"/>
    </location>
</feature>
<keyword evidence="8" id="KW-1185">Reference proteome</keyword>
<dbReference type="PANTHER" id="PTHR24166:SF45">
    <property type="entry name" value="E3 UBIQUITIN-PROTEIN LIGASE XBAT35"/>
    <property type="match status" value="1"/>
</dbReference>
<sequence>MGQQQSKDELLYQQVNYGNIEGIKTLCSEGAGLEWIDKEGKTPLILACLNPQLFNVAKALIELGANVNAYRPGRNAGTPLHHAAKRGLENTVKLLLSHGANALVMNDDCQTPLEVARAKGHTNVVRAIEVYRIQEIVDKALSHKRDQNFGSGILKTDAQPRTIIALWKANLEEPKFHQSDPSVMISQEAGGGDERGVGLKLSGVKTHIKLSPANERDKQQLQWFCDACKGIPQVMHPPEFLLNSQTPVVQATAPPSAEDLELAMAINASIQSSMAEKPIFHTHSSTGASSSTSWSNSLNAGNQGALDVPVAPPPKITSSEWAVHEAGASSSSTQKTTILNSSIADAQGSVPTAPPIVDETVEDGPIHYPSIDFSPIDISSLSIGKLPENTGEKKEDGGSSSCVICLDAPVEGACIPCGHMAGCMSCLKEIKDKKWGCPVCRAKIDQVVRLYAV</sequence>
<protein>
    <recommendedName>
        <fullName evidence="6">RING-type domain-containing protein</fullName>
    </recommendedName>
</protein>
<dbReference type="InterPro" id="IPR001841">
    <property type="entry name" value="Znf_RING"/>
</dbReference>
<dbReference type="SMART" id="SM00248">
    <property type="entry name" value="ANK"/>
    <property type="match status" value="3"/>
</dbReference>
<dbReference type="PROSITE" id="PS50089">
    <property type="entry name" value="ZF_RING_2"/>
    <property type="match status" value="1"/>
</dbReference>
<keyword evidence="4" id="KW-0479">Metal-binding</keyword>
<evidence type="ECO:0000259" key="6">
    <source>
        <dbReference type="PROSITE" id="PS50089"/>
    </source>
</evidence>
<keyword evidence="1" id="KW-0677">Repeat</keyword>
<dbReference type="PROSITE" id="PS50297">
    <property type="entry name" value="ANK_REP_REGION"/>
    <property type="match status" value="2"/>
</dbReference>
<dbReference type="PANTHER" id="PTHR24166">
    <property type="entry name" value="ROLLING PEBBLES, ISOFORM B"/>
    <property type="match status" value="1"/>
</dbReference>
<dbReference type="PROSITE" id="PS50088">
    <property type="entry name" value="ANK_REPEAT"/>
    <property type="match status" value="2"/>
</dbReference>
<feature type="repeat" description="ANK" evidence="3">
    <location>
        <begin position="39"/>
        <end position="72"/>
    </location>
</feature>
<evidence type="ECO:0000256" key="1">
    <source>
        <dbReference type="ARBA" id="ARBA00022737"/>
    </source>
</evidence>
<dbReference type="CDD" id="cd23129">
    <property type="entry name" value="RING-HC_XBAT35-like"/>
    <property type="match status" value="1"/>
</dbReference>
<dbReference type="SUPFAM" id="SSF48403">
    <property type="entry name" value="Ankyrin repeat"/>
    <property type="match status" value="1"/>
</dbReference>
<evidence type="ECO:0000256" key="5">
    <source>
        <dbReference type="SAM" id="MobiDB-lite"/>
    </source>
</evidence>
<dbReference type="InterPro" id="IPR036770">
    <property type="entry name" value="Ankyrin_rpt-contain_sf"/>
</dbReference>
<dbReference type="InterPro" id="IPR002110">
    <property type="entry name" value="Ankyrin_rpt"/>
</dbReference>
<evidence type="ECO:0000256" key="2">
    <source>
        <dbReference type="ARBA" id="ARBA00023043"/>
    </source>
</evidence>
<evidence type="ECO:0000256" key="4">
    <source>
        <dbReference type="PROSITE-ProRule" id="PRU00175"/>
    </source>
</evidence>
<dbReference type="SUPFAM" id="SSF57850">
    <property type="entry name" value="RING/U-box"/>
    <property type="match status" value="1"/>
</dbReference>
<dbReference type="GO" id="GO:0008270">
    <property type="term" value="F:zinc ion binding"/>
    <property type="evidence" value="ECO:0007669"/>
    <property type="project" value="UniProtKB-KW"/>
</dbReference>
<dbReference type="InterPro" id="IPR050889">
    <property type="entry name" value="Dendritic_Spine_Reg/Scaffold"/>
</dbReference>
<evidence type="ECO:0000313" key="7">
    <source>
        <dbReference type="EMBL" id="CAK7327264.1"/>
    </source>
</evidence>
<evidence type="ECO:0000256" key="3">
    <source>
        <dbReference type="PROSITE-ProRule" id="PRU00023"/>
    </source>
</evidence>
<dbReference type="Gene3D" id="3.30.40.10">
    <property type="entry name" value="Zinc/RING finger domain, C3HC4 (zinc finger)"/>
    <property type="match status" value="1"/>
</dbReference>